<dbReference type="EMBL" id="NWVW01000001">
    <property type="protein sequence ID" value="PHO11027.1"/>
    <property type="molecule type" value="Genomic_DNA"/>
</dbReference>
<feature type="domain" description="OmpR/PhoB-type" evidence="7">
    <location>
        <begin position="132"/>
        <end position="225"/>
    </location>
</feature>
<dbReference type="Gene3D" id="1.10.10.10">
    <property type="entry name" value="Winged helix-like DNA-binding domain superfamily/Winged helix DNA-binding domain"/>
    <property type="match status" value="1"/>
</dbReference>
<dbReference type="SUPFAM" id="SSF46894">
    <property type="entry name" value="C-terminal effector domain of the bipartite response regulators"/>
    <property type="match status" value="1"/>
</dbReference>
<evidence type="ECO:0000256" key="4">
    <source>
        <dbReference type="PROSITE-ProRule" id="PRU00169"/>
    </source>
</evidence>
<dbReference type="PANTHER" id="PTHR48111">
    <property type="entry name" value="REGULATOR OF RPOS"/>
    <property type="match status" value="1"/>
</dbReference>
<evidence type="ECO:0000259" key="6">
    <source>
        <dbReference type="PROSITE" id="PS50110"/>
    </source>
</evidence>
<dbReference type="InterPro" id="IPR016032">
    <property type="entry name" value="Sig_transdc_resp-reg_C-effctor"/>
</dbReference>
<dbReference type="InterPro" id="IPR036388">
    <property type="entry name" value="WH-like_DNA-bd_sf"/>
</dbReference>
<evidence type="ECO:0000256" key="3">
    <source>
        <dbReference type="ARBA" id="ARBA00023125"/>
    </source>
</evidence>
<dbReference type="InterPro" id="IPR011006">
    <property type="entry name" value="CheY-like_superfamily"/>
</dbReference>
<keyword evidence="1" id="KW-0597">Phosphoprotein</keyword>
<evidence type="ECO:0000259" key="7">
    <source>
        <dbReference type="PROSITE" id="PS51755"/>
    </source>
</evidence>
<evidence type="ECO:0000256" key="5">
    <source>
        <dbReference type="PROSITE-ProRule" id="PRU01091"/>
    </source>
</evidence>
<reference evidence="8 9" key="1">
    <citation type="submission" date="2017-09" db="EMBL/GenBank/DDBJ databases">
        <authorList>
            <person name="Perez-Cataluna A."/>
            <person name="Figueras M.J."/>
            <person name="Salas-Masso N."/>
        </authorList>
    </citation>
    <scope>NUCLEOTIDE SEQUENCE [LARGE SCALE GENOMIC DNA]</scope>
    <source>
        <strain evidence="8 9">F138-33</strain>
    </source>
</reference>
<dbReference type="CDD" id="cd00383">
    <property type="entry name" value="trans_reg_C"/>
    <property type="match status" value="1"/>
</dbReference>
<dbReference type="InterPro" id="IPR039420">
    <property type="entry name" value="WalR-like"/>
</dbReference>
<evidence type="ECO:0008006" key="10">
    <source>
        <dbReference type="Google" id="ProtNLM"/>
    </source>
</evidence>
<evidence type="ECO:0000256" key="2">
    <source>
        <dbReference type="ARBA" id="ARBA00023012"/>
    </source>
</evidence>
<keyword evidence="2" id="KW-0902">Two-component regulatory system</keyword>
<sequence>MRMNALKHIKILYVNDKKDKEEYFVSELKSYCNNFIQTNCSESAIKIYKEEKPEIIIYNVSFEKTSPKSFIEEIRSVNKKAQVIITTENLDKKMLYEAVRLHLIKYLIYPFNLNTLLDSLKDCIRIIDSNSSNIIKLSETLTYDKFNKTLLKNEELVSLSSKEVKFFDVLIKNKDRAVSYEEFNQIIWEGEMTKDALRSIVKDLRRKIDKSIIKNVSGIGYRVEL</sequence>
<organism evidence="8 9">
    <name type="scientific">Malaciobacter canalis</name>
    <dbReference type="NCBI Taxonomy" id="1912871"/>
    <lineage>
        <taxon>Bacteria</taxon>
        <taxon>Pseudomonadati</taxon>
        <taxon>Campylobacterota</taxon>
        <taxon>Epsilonproteobacteria</taxon>
        <taxon>Campylobacterales</taxon>
        <taxon>Arcobacteraceae</taxon>
        <taxon>Malaciobacter</taxon>
    </lineage>
</organism>
<keyword evidence="3 5" id="KW-0238">DNA-binding</keyword>
<gene>
    <name evidence="8" type="ORF">CPG37_00850</name>
</gene>
<comment type="caution">
    <text evidence="4">Lacks conserved residue(s) required for the propagation of feature annotation.</text>
</comment>
<feature type="domain" description="Response regulatory" evidence="6">
    <location>
        <begin position="10"/>
        <end position="124"/>
    </location>
</feature>
<protein>
    <recommendedName>
        <fullName evidence="10">DNA-binding response regulator</fullName>
    </recommendedName>
</protein>
<evidence type="ECO:0000313" key="9">
    <source>
        <dbReference type="Proteomes" id="UP000221384"/>
    </source>
</evidence>
<proteinExistence type="predicted"/>
<feature type="DNA-binding region" description="OmpR/PhoB-type" evidence="5">
    <location>
        <begin position="132"/>
        <end position="225"/>
    </location>
</feature>
<keyword evidence="9" id="KW-1185">Reference proteome</keyword>
<accession>A0ABX4LTW7</accession>
<dbReference type="InterPro" id="IPR001867">
    <property type="entry name" value="OmpR/PhoB-type_DNA-bd"/>
</dbReference>
<evidence type="ECO:0000313" key="8">
    <source>
        <dbReference type="EMBL" id="PHO11027.1"/>
    </source>
</evidence>
<dbReference type="Pfam" id="PF00486">
    <property type="entry name" value="Trans_reg_C"/>
    <property type="match status" value="1"/>
</dbReference>
<dbReference type="Proteomes" id="UP000221384">
    <property type="component" value="Unassembled WGS sequence"/>
</dbReference>
<dbReference type="Gene3D" id="3.40.50.2300">
    <property type="match status" value="1"/>
</dbReference>
<dbReference type="InterPro" id="IPR001789">
    <property type="entry name" value="Sig_transdc_resp-reg_receiver"/>
</dbReference>
<comment type="caution">
    <text evidence="8">The sequence shown here is derived from an EMBL/GenBank/DDBJ whole genome shotgun (WGS) entry which is preliminary data.</text>
</comment>
<dbReference type="PROSITE" id="PS51755">
    <property type="entry name" value="OMPR_PHOB"/>
    <property type="match status" value="1"/>
</dbReference>
<dbReference type="SMART" id="SM00862">
    <property type="entry name" value="Trans_reg_C"/>
    <property type="match status" value="1"/>
</dbReference>
<evidence type="ECO:0000256" key="1">
    <source>
        <dbReference type="ARBA" id="ARBA00022553"/>
    </source>
</evidence>
<dbReference type="Pfam" id="PF00072">
    <property type="entry name" value="Response_reg"/>
    <property type="match status" value="1"/>
</dbReference>
<dbReference type="PANTHER" id="PTHR48111:SF40">
    <property type="entry name" value="PHOSPHATE REGULON TRANSCRIPTIONAL REGULATORY PROTEIN PHOB"/>
    <property type="match status" value="1"/>
</dbReference>
<name>A0ABX4LTW7_9BACT</name>
<dbReference type="PROSITE" id="PS50110">
    <property type="entry name" value="RESPONSE_REGULATORY"/>
    <property type="match status" value="1"/>
</dbReference>
<dbReference type="SUPFAM" id="SSF52172">
    <property type="entry name" value="CheY-like"/>
    <property type="match status" value="1"/>
</dbReference>